<dbReference type="OrthoDB" id="503507at2759"/>
<feature type="region of interest" description="Disordered" evidence="1">
    <location>
        <begin position="782"/>
        <end position="815"/>
    </location>
</feature>
<keyword evidence="4" id="KW-1185">Reference proteome</keyword>
<feature type="region of interest" description="Disordered" evidence="1">
    <location>
        <begin position="303"/>
        <end position="399"/>
    </location>
</feature>
<feature type="domain" description="DEK-C" evidence="2">
    <location>
        <begin position="812"/>
        <end position="869"/>
    </location>
</feature>
<organism evidence="3 4">
    <name type="scientific">Micromonas commoda (strain RCC299 / NOUM17 / CCMP2709)</name>
    <name type="common">Picoplanktonic green alga</name>
    <dbReference type="NCBI Taxonomy" id="296587"/>
    <lineage>
        <taxon>Eukaryota</taxon>
        <taxon>Viridiplantae</taxon>
        <taxon>Chlorophyta</taxon>
        <taxon>Mamiellophyceae</taxon>
        <taxon>Mamiellales</taxon>
        <taxon>Mamiellaceae</taxon>
        <taxon>Micromonas</taxon>
    </lineage>
</organism>
<reference evidence="3 4" key="1">
    <citation type="journal article" date="2009" name="Science">
        <title>Green evolution and dynamic adaptations revealed by genomes of the marine picoeukaryotes Micromonas.</title>
        <authorList>
            <person name="Worden A.Z."/>
            <person name="Lee J.H."/>
            <person name="Mock T."/>
            <person name="Rouze P."/>
            <person name="Simmons M.P."/>
            <person name="Aerts A.L."/>
            <person name="Allen A.E."/>
            <person name="Cuvelier M.L."/>
            <person name="Derelle E."/>
            <person name="Everett M.V."/>
            <person name="Foulon E."/>
            <person name="Grimwood J."/>
            <person name="Gundlach H."/>
            <person name="Henrissat B."/>
            <person name="Napoli C."/>
            <person name="McDonald S.M."/>
            <person name="Parker M.S."/>
            <person name="Rombauts S."/>
            <person name="Salamov A."/>
            <person name="Von Dassow P."/>
            <person name="Badger J.H."/>
            <person name="Coutinho P.M."/>
            <person name="Demir E."/>
            <person name="Dubchak I."/>
            <person name="Gentemann C."/>
            <person name="Eikrem W."/>
            <person name="Gready J.E."/>
            <person name="John U."/>
            <person name="Lanier W."/>
            <person name="Lindquist E.A."/>
            <person name="Lucas S."/>
            <person name="Mayer K.F."/>
            <person name="Moreau H."/>
            <person name="Not F."/>
            <person name="Otillar R."/>
            <person name="Panaud O."/>
            <person name="Pangilinan J."/>
            <person name="Paulsen I."/>
            <person name="Piegu B."/>
            <person name="Poliakov A."/>
            <person name="Robbens S."/>
            <person name="Schmutz J."/>
            <person name="Toulza E."/>
            <person name="Wyss T."/>
            <person name="Zelensky A."/>
            <person name="Zhou K."/>
            <person name="Armbrust E.V."/>
            <person name="Bhattacharya D."/>
            <person name="Goodenough U.W."/>
            <person name="Van de Peer Y."/>
            <person name="Grigoriev I.V."/>
        </authorList>
    </citation>
    <scope>NUCLEOTIDE SEQUENCE [LARGE SCALE GENOMIC DNA]</scope>
    <source>
        <strain evidence="4">RCC299 / NOUM17</strain>
    </source>
</reference>
<name>C1EFD9_MICCC</name>
<dbReference type="InterPro" id="IPR036910">
    <property type="entry name" value="HMG_box_dom_sf"/>
</dbReference>
<dbReference type="InParanoid" id="C1EFD9"/>
<dbReference type="EMBL" id="CP001331">
    <property type="protein sequence ID" value="ACO67069.1"/>
    <property type="molecule type" value="Genomic_DNA"/>
</dbReference>
<evidence type="ECO:0000256" key="1">
    <source>
        <dbReference type="SAM" id="MobiDB-lite"/>
    </source>
</evidence>
<dbReference type="InterPro" id="IPR014876">
    <property type="entry name" value="DEK_C"/>
</dbReference>
<evidence type="ECO:0000313" key="4">
    <source>
        <dbReference type="Proteomes" id="UP000002009"/>
    </source>
</evidence>
<dbReference type="Pfam" id="PF08766">
    <property type="entry name" value="DEK_C"/>
    <property type="match status" value="1"/>
</dbReference>
<feature type="compositionally biased region" description="Acidic residues" evidence="1">
    <location>
        <begin position="39"/>
        <end position="54"/>
    </location>
</feature>
<feature type="region of interest" description="Disordered" evidence="1">
    <location>
        <begin position="690"/>
        <end position="724"/>
    </location>
</feature>
<dbReference type="SUPFAM" id="SSF47095">
    <property type="entry name" value="HMG-box"/>
    <property type="match status" value="1"/>
</dbReference>
<evidence type="ECO:0000259" key="2">
    <source>
        <dbReference type="PROSITE" id="PS51998"/>
    </source>
</evidence>
<feature type="compositionally biased region" description="Pro residues" evidence="1">
    <location>
        <begin position="703"/>
        <end position="720"/>
    </location>
</feature>
<evidence type="ECO:0000313" key="3">
    <source>
        <dbReference type="EMBL" id="ACO67069.1"/>
    </source>
</evidence>
<feature type="compositionally biased region" description="Acidic residues" evidence="1">
    <location>
        <begin position="787"/>
        <end position="798"/>
    </location>
</feature>
<accession>C1EFD9</accession>
<dbReference type="CDD" id="cd00084">
    <property type="entry name" value="HMG-box_SF"/>
    <property type="match status" value="1"/>
</dbReference>
<dbReference type="KEGG" id="mis:MICPUN_63753"/>
<gene>
    <name evidence="3" type="ORF">MICPUN_63753</name>
</gene>
<proteinExistence type="predicted"/>
<dbReference type="RefSeq" id="XP_002505811.1">
    <property type="nucleotide sequence ID" value="XM_002505765.1"/>
</dbReference>
<feature type="region of interest" description="Disordered" evidence="1">
    <location>
        <begin position="878"/>
        <end position="897"/>
    </location>
</feature>
<feature type="region of interest" description="Disordered" evidence="1">
    <location>
        <begin position="1"/>
        <end position="108"/>
    </location>
</feature>
<dbReference type="PROSITE" id="PS51998">
    <property type="entry name" value="DEK_C"/>
    <property type="match status" value="1"/>
</dbReference>
<protein>
    <recommendedName>
        <fullName evidence="2">DEK-C domain-containing protein</fullName>
    </recommendedName>
</protein>
<dbReference type="AlphaFoldDB" id="C1EFD9"/>
<sequence length="928" mass="102014">MRDDREDPLDPPPSPTLGATAESDARVDALIARVLREGQDDDSLGEDDDEDEDTRDAPPPAALITPPQKRRNTAPPAASAKRQTPTKSARKFAPPSRALPQQPTQSPGRKLVGFEVARQYTCPGDVGGQRRWTKGVVTAFHDDDEHWGETYDVSMEDDMDDHGVTFEELLLILANEADKKSVVSEQSWALALGILRMADPTQAVRTFRKERHSPNARFAGFDTLVHPDGAECYEAKIQDANGGKHHFAFHFPTKWGAAAAHEILARRLEFHGPGVKGWTRRNFAPETPWEALVGVLIAGATWTGARPEGPGPSGGAKSDGTPASGDPASNSPESVIGTDDGVGEDERPIHEVVKRERKPARRFSTDYVLENKPPRKRKTPPQSQSPVPIATPKKGKERRIDQALDLTTRGMPRKMNRRFLGVKTSSDVTIGGKRIARCVGSSEFFGVRWAGSAVKPGARPRSAKPWQCVLNVTGAGKAADIGLGSYVTAREAALAYDAEVRRRGWEHLKPTNFAPPADPAHVPPRHELSAAMNLTEKHPVILNHLRVAMSGVGNPIVGHRVTETGNGERAWRRAEVKIRYLIPTPKSPHMNAAEHHRWVLLKDVAGVLNGWDKLVDYIRRHKRRLEEDVEGSNKIGPGELPASAPLFTLFTRHYDSGQSCVCVLGGFEPYDPDGYPHYVVVCDGDTEDLTDNELRGELGLTPGPEPADPNRYPNPNPNPAEPRANPYAEFCREIRHKILAVDPTMPHTRVNRRLGELWRKKKAGGGCEKTADSPKPGEITAAAAAAADDDDDDDDDDCPLAPVKRERSDDGDDAGPEIVAALDRILREVDLTRTTTNMVIRRLEDELPVTFNLRHHKLFLKEKIKAWVDENVDRAIPNDEPKDVPALPAPDTPTDSGLRRAKLMLENGVIDAEDYEAIKTAWMKSLGG</sequence>
<dbReference type="Proteomes" id="UP000002009">
    <property type="component" value="Chromosome 13"/>
</dbReference>
<dbReference type="GeneID" id="8248511"/>
<dbReference type="Gene3D" id="1.10.10.60">
    <property type="entry name" value="Homeodomain-like"/>
    <property type="match status" value="1"/>
</dbReference>
<feature type="compositionally biased region" description="Basic and acidic residues" evidence="1">
    <location>
        <begin position="344"/>
        <end position="354"/>
    </location>
</feature>